<dbReference type="AlphaFoldDB" id="A0A0T5NXK6"/>
<evidence type="ECO:0000313" key="2">
    <source>
        <dbReference type="Proteomes" id="UP000051295"/>
    </source>
</evidence>
<dbReference type="EMBL" id="LAXJ01000003">
    <property type="protein sequence ID" value="KRS13668.1"/>
    <property type="molecule type" value="Genomic_DNA"/>
</dbReference>
<protein>
    <submittedName>
        <fullName evidence="1">Uncharacterized protein</fullName>
    </submittedName>
</protein>
<dbReference type="STRING" id="1641875.XM53_03515"/>
<keyword evidence="2" id="KW-1185">Reference proteome</keyword>
<gene>
    <name evidence="1" type="ORF">XM53_03515</name>
</gene>
<name>A0A0T5NXK6_9RHOB</name>
<dbReference type="Proteomes" id="UP000051295">
    <property type="component" value="Unassembled WGS sequence"/>
</dbReference>
<evidence type="ECO:0000313" key="1">
    <source>
        <dbReference type="EMBL" id="KRS13668.1"/>
    </source>
</evidence>
<proteinExistence type="predicted"/>
<organism evidence="1 2">
    <name type="scientific">Roseovarius atlanticus</name>
    <dbReference type="NCBI Taxonomy" id="1641875"/>
    <lineage>
        <taxon>Bacteria</taxon>
        <taxon>Pseudomonadati</taxon>
        <taxon>Pseudomonadota</taxon>
        <taxon>Alphaproteobacteria</taxon>
        <taxon>Rhodobacterales</taxon>
        <taxon>Roseobacteraceae</taxon>
        <taxon>Roseovarius</taxon>
    </lineage>
</organism>
<comment type="caution">
    <text evidence="1">The sequence shown here is derived from an EMBL/GenBank/DDBJ whole genome shotgun (WGS) entry which is preliminary data.</text>
</comment>
<sequence>MTEQWPQILKEFCKVPRGTAPRIEVKKFEATRPGVTFVPRPGKYPQAFQTAKKPFEELRDDLPVLMLPVRIETRFHGPTQDRTLRIRVIPT</sequence>
<reference evidence="1 2" key="1">
    <citation type="submission" date="2015-04" db="EMBL/GenBank/DDBJ databases">
        <title>The draft genome sequence of Roseovarius sp.R12b.</title>
        <authorList>
            <person name="Li G."/>
            <person name="Lai Q."/>
            <person name="Shao Z."/>
            <person name="Yan P."/>
        </authorList>
    </citation>
    <scope>NUCLEOTIDE SEQUENCE [LARGE SCALE GENOMIC DNA]</scope>
    <source>
        <strain evidence="1 2">R12B</strain>
    </source>
</reference>
<accession>A0A0T5NXK6</accession>
<dbReference type="OrthoDB" id="9757728at2"/>
<dbReference type="PATRIC" id="fig|1641875.4.peg.2712"/>
<dbReference type="RefSeq" id="WP_057790367.1">
    <property type="nucleotide sequence ID" value="NZ_LAXJ01000003.1"/>
</dbReference>